<dbReference type="AlphaFoldDB" id="A0A076LSN6"/>
<dbReference type="KEGG" id="ete:ETEE_3099"/>
<dbReference type="EMBL" id="CP006664">
    <property type="protein sequence ID" value="AIJ09528.1"/>
    <property type="molecule type" value="Genomic_DNA"/>
</dbReference>
<dbReference type="HOGENOM" id="CLU_2989438_0_0_6"/>
<gene>
    <name evidence="1" type="ORF">ETEE_3099</name>
</gene>
<proteinExistence type="predicted"/>
<evidence type="ECO:0000313" key="2">
    <source>
        <dbReference type="Proteomes" id="UP000028681"/>
    </source>
</evidence>
<dbReference type="Proteomes" id="UP000028681">
    <property type="component" value="Chromosome"/>
</dbReference>
<evidence type="ECO:0000313" key="1">
    <source>
        <dbReference type="EMBL" id="AIJ09528.1"/>
    </source>
</evidence>
<organism evidence="1 2">
    <name type="scientific">Edwardsiella anguillarum ET080813</name>
    <dbReference type="NCBI Taxonomy" id="667120"/>
    <lineage>
        <taxon>Bacteria</taxon>
        <taxon>Pseudomonadati</taxon>
        <taxon>Pseudomonadota</taxon>
        <taxon>Gammaproteobacteria</taxon>
        <taxon>Enterobacterales</taxon>
        <taxon>Hafniaceae</taxon>
        <taxon>Edwardsiella</taxon>
    </lineage>
</organism>
<protein>
    <submittedName>
        <fullName evidence="1">Uncharacterized protein</fullName>
    </submittedName>
</protein>
<sequence>MHGYYRGCSIAFEHRFTDNICIHENYKCMDSITLSQVADKLMKKIRWRFALRCRLLL</sequence>
<reference evidence="1 2" key="1">
    <citation type="journal article" date="2012" name="PLoS ONE">
        <title>Edwardsiella comparative phylogenomics reveal the new intra/inter-species taxonomic relationships, virulence evolution and niche adaptation mechanisms.</title>
        <authorList>
            <person name="Yang M."/>
            <person name="Lv Y."/>
            <person name="Xiao J."/>
            <person name="Wu H."/>
            <person name="Zheng H."/>
            <person name="Liu Q."/>
            <person name="Zhang Y."/>
            <person name="Wang Q."/>
        </authorList>
    </citation>
    <scope>NUCLEOTIDE SEQUENCE [LARGE SCALE GENOMIC DNA]</scope>
    <source>
        <strain evidence="2">080813</strain>
    </source>
</reference>
<accession>A0A076LSN6</accession>
<name>A0A076LSN6_9GAMM</name>